<protein>
    <submittedName>
        <fullName evidence="1">DUF3465 domain-containing protein</fullName>
    </submittedName>
</protein>
<gene>
    <name evidence="1" type="ORF">V3330_09320</name>
</gene>
<accession>A0AAW9RG78</accession>
<dbReference type="Pfam" id="PF11948">
    <property type="entry name" value="DUF3465"/>
    <property type="match status" value="1"/>
</dbReference>
<dbReference type="RefSeq" id="WP_354695145.1">
    <property type="nucleotide sequence ID" value="NZ_JAZHOG010000005.1"/>
</dbReference>
<organism evidence="1 2">
    <name type="scientific">Elongatibacter sediminis</name>
    <dbReference type="NCBI Taxonomy" id="3119006"/>
    <lineage>
        <taxon>Bacteria</taxon>
        <taxon>Pseudomonadati</taxon>
        <taxon>Pseudomonadota</taxon>
        <taxon>Gammaproteobacteria</taxon>
        <taxon>Chromatiales</taxon>
        <taxon>Wenzhouxiangellaceae</taxon>
        <taxon>Elongatibacter</taxon>
    </lineage>
</organism>
<reference evidence="1 2" key="1">
    <citation type="submission" date="2024-02" db="EMBL/GenBank/DDBJ databases">
        <title>A novel Wenzhouxiangellaceae bacterium, isolated from coastal sediments.</title>
        <authorList>
            <person name="Du Z.-J."/>
            <person name="Ye Y.-Q."/>
            <person name="Zhang X.-Y."/>
        </authorList>
    </citation>
    <scope>NUCLEOTIDE SEQUENCE [LARGE SCALE GENOMIC DNA]</scope>
    <source>
        <strain evidence="1 2">CH-27</strain>
    </source>
</reference>
<evidence type="ECO:0000313" key="1">
    <source>
        <dbReference type="EMBL" id="MEJ8567823.1"/>
    </source>
</evidence>
<name>A0AAW9RG78_9GAMM</name>
<comment type="caution">
    <text evidence="1">The sequence shown here is derived from an EMBL/GenBank/DDBJ whole genome shotgun (WGS) entry which is preliminary data.</text>
</comment>
<dbReference type="EMBL" id="JAZHOG010000005">
    <property type="protein sequence ID" value="MEJ8567823.1"/>
    <property type="molecule type" value="Genomic_DNA"/>
</dbReference>
<proteinExistence type="predicted"/>
<evidence type="ECO:0000313" key="2">
    <source>
        <dbReference type="Proteomes" id="UP001359886"/>
    </source>
</evidence>
<keyword evidence="2" id="KW-1185">Reference proteome</keyword>
<dbReference type="AlphaFoldDB" id="A0AAW9RG78"/>
<dbReference type="Proteomes" id="UP001359886">
    <property type="component" value="Unassembled WGS sequence"/>
</dbReference>
<dbReference type="InterPro" id="IPR021856">
    <property type="entry name" value="DUF3465"/>
</dbReference>
<sequence length="144" mass="16455">MKRWLKKDYAGWIAVAVLFLLWRQFGPGLPGDTVRSHDRIAEAFARQQSGIMVEFDARVRRLLPDDTEGNPHQRFIVELDNGHSLLVAHNLKLAARVPLAVYDLLAIRGEYEWNAQGGVVHWTHRDPGAGVKHGWIEHKGVRYE</sequence>